<evidence type="ECO:0000256" key="1">
    <source>
        <dbReference type="ARBA" id="ARBA00004651"/>
    </source>
</evidence>
<keyword evidence="3 7" id="KW-0812">Transmembrane</keyword>
<evidence type="ECO:0000313" key="9">
    <source>
        <dbReference type="EMBL" id="MCP9272434.1"/>
    </source>
</evidence>
<keyword evidence="4 7" id="KW-1133">Transmembrane helix</keyword>
<dbReference type="Proteomes" id="UP001651690">
    <property type="component" value="Unassembled WGS sequence"/>
</dbReference>
<dbReference type="InterPro" id="IPR051791">
    <property type="entry name" value="Pra-immunoreactive"/>
</dbReference>
<evidence type="ECO:0000256" key="7">
    <source>
        <dbReference type="SAM" id="Phobius"/>
    </source>
</evidence>
<feature type="transmembrane region" description="Helical" evidence="7">
    <location>
        <begin position="34"/>
        <end position="53"/>
    </location>
</feature>
<evidence type="ECO:0000256" key="3">
    <source>
        <dbReference type="ARBA" id="ARBA00022692"/>
    </source>
</evidence>
<evidence type="ECO:0000256" key="4">
    <source>
        <dbReference type="ARBA" id="ARBA00022989"/>
    </source>
</evidence>
<dbReference type="EMBL" id="JANDBD010000003">
    <property type="protein sequence ID" value="MCP9272434.1"/>
    <property type="molecule type" value="Genomic_DNA"/>
</dbReference>
<evidence type="ECO:0000313" key="10">
    <source>
        <dbReference type="Proteomes" id="UP001651690"/>
    </source>
</evidence>
<name>A0ABT1LZW4_9MYCO</name>
<sequence length="333" mass="36399">MVIDADKPDVDVEEVRTAPLASWGRRLGAISLDYLPGLAVFATLTLVGITAPLRGWLWWTIWVAAGLVVFAVLANRVVLPTVLGFSLGRAVAGIRVLQADGDRPGVVRLFVRELAHLLDTAAVFVGWLWPLWDRRRRTFADLLARTEVQVVEEPKRNVRKLAAWVLIAATLLSAAGAGLGYAVVYRQERAVEQARAQIAEQGPRIVEQMLSYGADTVQADFARAQNLATDAYRQQIIDQQQAVQKSGVTANEYWSVSSAVLSVDTTRAAMLLALQGQRGANPDDLKFITATVRVDFERSGDSWRVSNLQVLKRPLLPPPAPPQSQPPQGGAPQ</sequence>
<organism evidence="9 10">
    <name type="scientific">Mycolicibacterium arenosum</name>
    <dbReference type="NCBI Taxonomy" id="2952157"/>
    <lineage>
        <taxon>Bacteria</taxon>
        <taxon>Bacillati</taxon>
        <taxon>Actinomycetota</taxon>
        <taxon>Actinomycetes</taxon>
        <taxon>Mycobacteriales</taxon>
        <taxon>Mycobacteriaceae</taxon>
        <taxon>Mycolicibacterium</taxon>
    </lineage>
</organism>
<evidence type="ECO:0000256" key="2">
    <source>
        <dbReference type="ARBA" id="ARBA00022475"/>
    </source>
</evidence>
<feature type="transmembrane region" description="Helical" evidence="7">
    <location>
        <begin position="59"/>
        <end position="79"/>
    </location>
</feature>
<protein>
    <submittedName>
        <fullName evidence="9">RDD family protein</fullName>
    </submittedName>
</protein>
<feature type="region of interest" description="Disordered" evidence="6">
    <location>
        <begin position="313"/>
        <end position="333"/>
    </location>
</feature>
<feature type="transmembrane region" description="Helical" evidence="7">
    <location>
        <begin position="161"/>
        <end position="185"/>
    </location>
</feature>
<evidence type="ECO:0000259" key="8">
    <source>
        <dbReference type="Pfam" id="PF06271"/>
    </source>
</evidence>
<dbReference type="InterPro" id="IPR010432">
    <property type="entry name" value="RDD"/>
</dbReference>
<dbReference type="Pfam" id="PF06271">
    <property type="entry name" value="RDD"/>
    <property type="match status" value="1"/>
</dbReference>
<feature type="transmembrane region" description="Helical" evidence="7">
    <location>
        <begin position="114"/>
        <end position="132"/>
    </location>
</feature>
<gene>
    <name evidence="9" type="ORF">NM203_09575</name>
</gene>
<feature type="compositionally biased region" description="Pro residues" evidence="6">
    <location>
        <begin position="315"/>
        <end position="325"/>
    </location>
</feature>
<evidence type="ECO:0000256" key="5">
    <source>
        <dbReference type="ARBA" id="ARBA00023136"/>
    </source>
</evidence>
<comment type="caution">
    <text evidence="9">The sequence shown here is derived from an EMBL/GenBank/DDBJ whole genome shotgun (WGS) entry which is preliminary data.</text>
</comment>
<dbReference type="PANTHER" id="PTHR36115:SF6">
    <property type="entry name" value="PROLINE-RICH ANTIGEN HOMOLOG"/>
    <property type="match status" value="1"/>
</dbReference>
<dbReference type="PANTHER" id="PTHR36115">
    <property type="entry name" value="PROLINE-RICH ANTIGEN HOMOLOG-RELATED"/>
    <property type="match status" value="1"/>
</dbReference>
<comment type="subcellular location">
    <subcellularLocation>
        <location evidence="1">Cell membrane</location>
        <topology evidence="1">Multi-pass membrane protein</topology>
    </subcellularLocation>
</comment>
<feature type="domain" description="RDD" evidence="8">
    <location>
        <begin position="20"/>
        <end position="144"/>
    </location>
</feature>
<reference evidence="9 10" key="1">
    <citation type="submission" date="2022-06" db="EMBL/GenBank/DDBJ databases">
        <title>Mycolicibacterium sp. CAU 1645 isolated from seawater.</title>
        <authorList>
            <person name="Kim W."/>
        </authorList>
    </citation>
    <scope>NUCLEOTIDE SEQUENCE [LARGE SCALE GENOMIC DNA]</scope>
    <source>
        <strain evidence="9 10">CAU 1645</strain>
    </source>
</reference>
<accession>A0ABT1LZW4</accession>
<keyword evidence="2" id="KW-1003">Cell membrane</keyword>
<keyword evidence="5 7" id="KW-0472">Membrane</keyword>
<keyword evidence="10" id="KW-1185">Reference proteome</keyword>
<evidence type="ECO:0000256" key="6">
    <source>
        <dbReference type="SAM" id="MobiDB-lite"/>
    </source>
</evidence>
<proteinExistence type="predicted"/>